<dbReference type="PANTHER" id="PTHR13046">
    <property type="entry name" value="PROTEASE U48 CAAX PRENYL PROTEASE RCE1"/>
    <property type="match status" value="1"/>
</dbReference>
<feature type="transmembrane region" description="Helical" evidence="1">
    <location>
        <begin position="54"/>
        <end position="73"/>
    </location>
</feature>
<keyword evidence="3" id="KW-1185">Reference proteome</keyword>
<dbReference type="AlphaFoldDB" id="A0A4V1J5V7"/>
<keyword evidence="1" id="KW-1133">Transmembrane helix</keyword>
<sequence length="184" mass="20288">MPTSIPQPVTLAPAEAYLITAVHTALFVGSLYLFRTKELARLSRNHPRVIRQRIASVSCAILASAALSVYFLAVKNPAVDWSGLLRWILAQSGCTVSHIQSGASLGLGATLTLFAGPLWVEYLSMRRSGCGLRYFMGDIGTVFRDIGTWRDIILVGDPGRNFGQPPPHSIRDRRLNQFIVYYVP</sequence>
<evidence type="ECO:0000313" key="3">
    <source>
        <dbReference type="Proteomes" id="UP000268162"/>
    </source>
</evidence>
<gene>
    <name evidence="2" type="ORF">BJ085DRAFT_29723</name>
</gene>
<dbReference type="GO" id="GO:0071586">
    <property type="term" value="P:CAAX-box protein processing"/>
    <property type="evidence" value="ECO:0007669"/>
    <property type="project" value="InterPro"/>
</dbReference>
<keyword evidence="1" id="KW-0812">Transmembrane</keyword>
<accession>A0A4V1J5V7</accession>
<feature type="transmembrane region" description="Helical" evidence="1">
    <location>
        <begin position="16"/>
        <end position="34"/>
    </location>
</feature>
<dbReference type="GO" id="GO:0004222">
    <property type="term" value="F:metalloendopeptidase activity"/>
    <property type="evidence" value="ECO:0007669"/>
    <property type="project" value="InterPro"/>
</dbReference>
<dbReference type="GO" id="GO:0005789">
    <property type="term" value="C:endoplasmic reticulum membrane"/>
    <property type="evidence" value="ECO:0007669"/>
    <property type="project" value="InterPro"/>
</dbReference>
<organism evidence="2 3">
    <name type="scientific">Dimargaris cristalligena</name>
    <dbReference type="NCBI Taxonomy" id="215637"/>
    <lineage>
        <taxon>Eukaryota</taxon>
        <taxon>Fungi</taxon>
        <taxon>Fungi incertae sedis</taxon>
        <taxon>Zoopagomycota</taxon>
        <taxon>Kickxellomycotina</taxon>
        <taxon>Dimargaritomycetes</taxon>
        <taxon>Dimargaritales</taxon>
        <taxon>Dimargaritaceae</taxon>
        <taxon>Dimargaris</taxon>
    </lineage>
</organism>
<evidence type="ECO:0000313" key="2">
    <source>
        <dbReference type="EMBL" id="RKP40399.1"/>
    </source>
</evidence>
<evidence type="ECO:0000256" key="1">
    <source>
        <dbReference type="SAM" id="Phobius"/>
    </source>
</evidence>
<keyword evidence="1" id="KW-0472">Membrane</keyword>
<dbReference type="PANTHER" id="PTHR13046:SF0">
    <property type="entry name" value="CAAX PRENYL PROTEASE 2"/>
    <property type="match status" value="1"/>
</dbReference>
<dbReference type="Proteomes" id="UP000268162">
    <property type="component" value="Unassembled WGS sequence"/>
</dbReference>
<dbReference type="InterPro" id="IPR039731">
    <property type="entry name" value="Rce1"/>
</dbReference>
<protein>
    <submittedName>
        <fullName evidence="2">Uncharacterized protein</fullName>
    </submittedName>
</protein>
<feature type="transmembrane region" description="Helical" evidence="1">
    <location>
        <begin position="105"/>
        <end position="123"/>
    </location>
</feature>
<proteinExistence type="predicted"/>
<reference evidence="3" key="1">
    <citation type="journal article" date="2018" name="Nat. Microbiol.">
        <title>Leveraging single-cell genomics to expand the fungal tree of life.</title>
        <authorList>
            <person name="Ahrendt S.R."/>
            <person name="Quandt C.A."/>
            <person name="Ciobanu D."/>
            <person name="Clum A."/>
            <person name="Salamov A."/>
            <person name="Andreopoulos B."/>
            <person name="Cheng J.F."/>
            <person name="Woyke T."/>
            <person name="Pelin A."/>
            <person name="Henrissat B."/>
            <person name="Reynolds N.K."/>
            <person name="Benny G.L."/>
            <person name="Smith M.E."/>
            <person name="James T.Y."/>
            <person name="Grigoriev I.V."/>
        </authorList>
    </citation>
    <scope>NUCLEOTIDE SEQUENCE [LARGE SCALE GENOMIC DNA]</scope>
    <source>
        <strain evidence="3">RSA 468</strain>
    </source>
</reference>
<name>A0A4V1J5V7_9FUNG</name>
<dbReference type="EMBL" id="ML002210">
    <property type="protein sequence ID" value="RKP40399.1"/>
    <property type="molecule type" value="Genomic_DNA"/>
</dbReference>